<proteinExistence type="predicted"/>
<evidence type="ECO:0000313" key="2">
    <source>
        <dbReference type="Proteomes" id="UP001236014"/>
    </source>
</evidence>
<dbReference type="InterPro" id="IPR051806">
    <property type="entry name" value="HAD-like_SPP"/>
</dbReference>
<dbReference type="Pfam" id="PF00702">
    <property type="entry name" value="Hydrolase"/>
    <property type="match status" value="1"/>
</dbReference>
<dbReference type="KEGG" id="acab:QRX50_43380"/>
<reference evidence="1 2" key="1">
    <citation type="submission" date="2023-06" db="EMBL/GenBank/DDBJ databases">
        <authorList>
            <person name="Oyuntsetseg B."/>
            <person name="Kim S.B."/>
        </authorList>
    </citation>
    <scope>NUCLEOTIDE SEQUENCE [LARGE SCALE GENOMIC DNA]</scope>
    <source>
        <strain evidence="1 2">2-15</strain>
    </source>
</reference>
<sequence>MIVECRAVLFDVDGVLVDSAASGERSWTRWAHEYALDPAVVLDGVHGRRSTETVRLHLPEDQAEKGLRRIDELEIGDAGTTVAIPGAAELLASLAGDWAVVTSASRSLLEARLAAAGLPLAPVVVTAADVSRGKPDPEGYLLGARRVGVPIGECAIFEDSGNGLAAAVAAGPAAVVGVGRGALDSPAAPVVRDLTGIHWTAAGLRVDAVLRA</sequence>
<dbReference type="AlphaFoldDB" id="A0A9Y2IGJ0"/>
<protein>
    <submittedName>
        <fullName evidence="1">HAD-IA family hydrolase</fullName>
    </submittedName>
</protein>
<organism evidence="1 2">
    <name type="scientific">Amycolatopsis carbonis</name>
    <dbReference type="NCBI Taxonomy" id="715471"/>
    <lineage>
        <taxon>Bacteria</taxon>
        <taxon>Bacillati</taxon>
        <taxon>Actinomycetota</taxon>
        <taxon>Actinomycetes</taxon>
        <taxon>Pseudonocardiales</taxon>
        <taxon>Pseudonocardiaceae</taxon>
        <taxon>Amycolatopsis</taxon>
    </lineage>
</organism>
<dbReference type="InterPro" id="IPR006439">
    <property type="entry name" value="HAD-SF_hydro_IA"/>
</dbReference>
<keyword evidence="2" id="KW-1185">Reference proteome</keyword>
<dbReference type="EMBL" id="CP127294">
    <property type="protein sequence ID" value="WIX78153.1"/>
    <property type="molecule type" value="Genomic_DNA"/>
</dbReference>
<dbReference type="SUPFAM" id="SSF56784">
    <property type="entry name" value="HAD-like"/>
    <property type="match status" value="1"/>
</dbReference>
<evidence type="ECO:0000313" key="1">
    <source>
        <dbReference type="EMBL" id="WIX78153.1"/>
    </source>
</evidence>
<dbReference type="PANTHER" id="PTHR43481">
    <property type="entry name" value="FRUCTOSE-1-PHOSPHATE PHOSPHATASE"/>
    <property type="match status" value="1"/>
</dbReference>
<dbReference type="GO" id="GO:0050308">
    <property type="term" value="F:sugar-phosphatase activity"/>
    <property type="evidence" value="ECO:0007669"/>
    <property type="project" value="TreeGrafter"/>
</dbReference>
<dbReference type="InterPro" id="IPR023198">
    <property type="entry name" value="PGP-like_dom2"/>
</dbReference>
<dbReference type="SFLD" id="SFLDS00003">
    <property type="entry name" value="Haloacid_Dehalogenase"/>
    <property type="match status" value="1"/>
</dbReference>
<dbReference type="SFLD" id="SFLDG01129">
    <property type="entry name" value="C1.5:_HAD__Beta-PGM__Phosphata"/>
    <property type="match status" value="1"/>
</dbReference>
<dbReference type="NCBIfam" id="TIGR01509">
    <property type="entry name" value="HAD-SF-IA-v3"/>
    <property type="match status" value="1"/>
</dbReference>
<dbReference type="InterPro" id="IPR036412">
    <property type="entry name" value="HAD-like_sf"/>
</dbReference>
<dbReference type="RefSeq" id="WP_285968880.1">
    <property type="nucleotide sequence ID" value="NZ_CP127294.1"/>
</dbReference>
<name>A0A9Y2IGJ0_9PSEU</name>
<dbReference type="PANTHER" id="PTHR43481:SF4">
    <property type="entry name" value="GLYCEROL-1-PHOSPHATE PHOSPHOHYDROLASE 1-RELATED"/>
    <property type="match status" value="1"/>
</dbReference>
<dbReference type="Gene3D" id="3.40.50.1000">
    <property type="entry name" value="HAD superfamily/HAD-like"/>
    <property type="match status" value="1"/>
</dbReference>
<keyword evidence="1" id="KW-0378">Hydrolase</keyword>
<gene>
    <name evidence="1" type="ORF">QRX50_43380</name>
</gene>
<dbReference type="InterPro" id="IPR023214">
    <property type="entry name" value="HAD_sf"/>
</dbReference>
<dbReference type="Gene3D" id="1.10.150.240">
    <property type="entry name" value="Putative phosphatase, domain 2"/>
    <property type="match status" value="1"/>
</dbReference>
<accession>A0A9Y2IGJ0</accession>
<dbReference type="Proteomes" id="UP001236014">
    <property type="component" value="Chromosome"/>
</dbReference>